<accession>A0A3N1GME4</accession>
<dbReference type="Gene3D" id="1.20.1250.20">
    <property type="entry name" value="MFS general substrate transporter like domains"/>
    <property type="match status" value="1"/>
</dbReference>
<dbReference type="RefSeq" id="WP_123678428.1">
    <property type="nucleotide sequence ID" value="NZ_RJKL01000001.1"/>
</dbReference>
<feature type="transmembrane region" description="Helical" evidence="7">
    <location>
        <begin position="372"/>
        <end position="390"/>
    </location>
</feature>
<dbReference type="Proteomes" id="UP000271683">
    <property type="component" value="Unassembled WGS sequence"/>
</dbReference>
<evidence type="ECO:0000256" key="6">
    <source>
        <dbReference type="ARBA" id="ARBA00023136"/>
    </source>
</evidence>
<reference evidence="8 9" key="1">
    <citation type="submission" date="2018-11" db="EMBL/GenBank/DDBJ databases">
        <title>Sequencing the genomes of 1000 actinobacteria strains.</title>
        <authorList>
            <person name="Klenk H.-P."/>
        </authorList>
    </citation>
    <scope>NUCLEOTIDE SEQUENCE [LARGE SCALE GENOMIC DNA]</scope>
    <source>
        <strain evidence="8 9">DSM 43634</strain>
    </source>
</reference>
<dbReference type="InterPro" id="IPR011701">
    <property type="entry name" value="MFS"/>
</dbReference>
<evidence type="ECO:0000256" key="2">
    <source>
        <dbReference type="ARBA" id="ARBA00022448"/>
    </source>
</evidence>
<dbReference type="PANTHER" id="PTHR23517">
    <property type="entry name" value="RESISTANCE PROTEIN MDTM, PUTATIVE-RELATED-RELATED"/>
    <property type="match status" value="1"/>
</dbReference>
<evidence type="ECO:0000256" key="5">
    <source>
        <dbReference type="ARBA" id="ARBA00022989"/>
    </source>
</evidence>
<keyword evidence="5 7" id="KW-1133">Transmembrane helix</keyword>
<evidence type="ECO:0000313" key="9">
    <source>
        <dbReference type="Proteomes" id="UP000271683"/>
    </source>
</evidence>
<dbReference type="InterPro" id="IPR036259">
    <property type="entry name" value="MFS_trans_sf"/>
</dbReference>
<evidence type="ECO:0000313" key="8">
    <source>
        <dbReference type="EMBL" id="ROP31351.1"/>
    </source>
</evidence>
<evidence type="ECO:0000256" key="3">
    <source>
        <dbReference type="ARBA" id="ARBA00022475"/>
    </source>
</evidence>
<feature type="transmembrane region" description="Helical" evidence="7">
    <location>
        <begin position="142"/>
        <end position="161"/>
    </location>
</feature>
<dbReference type="EMBL" id="RJKL01000001">
    <property type="protein sequence ID" value="ROP31351.1"/>
    <property type="molecule type" value="Genomic_DNA"/>
</dbReference>
<proteinExistence type="predicted"/>
<feature type="transmembrane region" description="Helical" evidence="7">
    <location>
        <begin position="211"/>
        <end position="236"/>
    </location>
</feature>
<comment type="subcellular location">
    <subcellularLocation>
        <location evidence="1">Cell membrane</location>
        <topology evidence="1">Multi-pass membrane protein</topology>
    </subcellularLocation>
</comment>
<dbReference type="GO" id="GO:0022857">
    <property type="term" value="F:transmembrane transporter activity"/>
    <property type="evidence" value="ECO:0007669"/>
    <property type="project" value="InterPro"/>
</dbReference>
<keyword evidence="6 7" id="KW-0472">Membrane</keyword>
<keyword evidence="2" id="KW-0813">Transport</keyword>
<feature type="transmembrane region" description="Helical" evidence="7">
    <location>
        <begin position="48"/>
        <end position="70"/>
    </location>
</feature>
<organism evidence="8 9">
    <name type="scientific">Couchioplanes caeruleus</name>
    <dbReference type="NCBI Taxonomy" id="56438"/>
    <lineage>
        <taxon>Bacteria</taxon>
        <taxon>Bacillati</taxon>
        <taxon>Actinomycetota</taxon>
        <taxon>Actinomycetes</taxon>
        <taxon>Micromonosporales</taxon>
        <taxon>Micromonosporaceae</taxon>
        <taxon>Couchioplanes</taxon>
    </lineage>
</organism>
<evidence type="ECO:0000256" key="4">
    <source>
        <dbReference type="ARBA" id="ARBA00022692"/>
    </source>
</evidence>
<feature type="transmembrane region" description="Helical" evidence="7">
    <location>
        <begin position="90"/>
        <end position="111"/>
    </location>
</feature>
<protein>
    <submittedName>
        <fullName evidence="8">MFS transporter</fullName>
    </submittedName>
</protein>
<keyword evidence="3" id="KW-1003">Cell membrane</keyword>
<dbReference type="PANTHER" id="PTHR23517:SF2">
    <property type="entry name" value="MULTIDRUG RESISTANCE PROTEIN MDTH"/>
    <property type="match status" value="1"/>
</dbReference>
<sequence length="413" mass="42957">MVKVARLPSGALRWLYLATFLTATGGGGWFVCWTIFATTSIGLSAWQFGAGVTVAGIVGLSASVPLGYLADRVGVNKVLALLLVVQGVTLAGYALVDSLWSFILVSCFFVMAERSVPAMRIALVCGLTDDDDRMHHLASLRVTQSGGAALGAGVGTLVLYLNTRPAFLALLFLYGALTLISAAVVQRLPAVPSLRDRGEKRKAMVVSDRPFLVATVLFGILALNWGMLAVGVPLWVVHHTDAPTWTVGVMLALNTVGILLFQKRVGASSATLDGAARNAVLCVIPLTASCLLFAASAGGSGVTAAMILIAAAAVHTVGELMFVASSWGVAVGLTPQEAHGEYQSVFNSGFTIAEMAAPLVMSALVVSVGAGGWLVLAALFIAGGVPMRTVSNWARRHPLRTAASPIPQTSEQT</sequence>
<dbReference type="Pfam" id="PF07690">
    <property type="entry name" value="MFS_1"/>
    <property type="match status" value="1"/>
</dbReference>
<evidence type="ECO:0000256" key="7">
    <source>
        <dbReference type="SAM" id="Phobius"/>
    </source>
</evidence>
<evidence type="ECO:0000256" key="1">
    <source>
        <dbReference type="ARBA" id="ARBA00004651"/>
    </source>
</evidence>
<feature type="transmembrane region" description="Helical" evidence="7">
    <location>
        <begin position="14"/>
        <end position="36"/>
    </location>
</feature>
<name>A0A3N1GME4_9ACTN</name>
<comment type="caution">
    <text evidence="8">The sequence shown here is derived from an EMBL/GenBank/DDBJ whole genome shotgun (WGS) entry which is preliminary data.</text>
</comment>
<dbReference type="SUPFAM" id="SSF103473">
    <property type="entry name" value="MFS general substrate transporter"/>
    <property type="match status" value="1"/>
</dbReference>
<dbReference type="AlphaFoldDB" id="A0A3N1GME4"/>
<dbReference type="GO" id="GO:0005886">
    <property type="term" value="C:plasma membrane"/>
    <property type="evidence" value="ECO:0007669"/>
    <property type="project" value="UniProtKB-SubCell"/>
</dbReference>
<feature type="transmembrane region" description="Helical" evidence="7">
    <location>
        <begin position="167"/>
        <end position="190"/>
    </location>
</feature>
<gene>
    <name evidence="8" type="ORF">EDD30_4250</name>
</gene>
<keyword evidence="4 7" id="KW-0812">Transmembrane</keyword>
<dbReference type="InterPro" id="IPR050171">
    <property type="entry name" value="MFS_Transporters"/>
</dbReference>
<feature type="transmembrane region" description="Helical" evidence="7">
    <location>
        <begin position="242"/>
        <end position="262"/>
    </location>
</feature>
<dbReference type="OrthoDB" id="3865324at2"/>